<dbReference type="InterPro" id="IPR016211">
    <property type="entry name" value="Glu/Phe/Leu/Val/Trp_DH_bac/arc"/>
</dbReference>
<dbReference type="SMART" id="SM00839">
    <property type="entry name" value="ELFV_dehydrog"/>
    <property type="match status" value="1"/>
</dbReference>
<dbReference type="GO" id="GO:0016639">
    <property type="term" value="F:oxidoreductase activity, acting on the CH-NH2 group of donors, NAD or NADP as acceptor"/>
    <property type="evidence" value="ECO:0007669"/>
    <property type="project" value="InterPro"/>
</dbReference>
<gene>
    <name evidence="9" type="primary">ldh</name>
    <name evidence="9" type="ORF">GCM10007876_26210</name>
</gene>
<evidence type="ECO:0000313" key="10">
    <source>
        <dbReference type="Proteomes" id="UP001161389"/>
    </source>
</evidence>
<dbReference type="PANTHER" id="PTHR42722:SF1">
    <property type="entry name" value="VALINE DEHYDROGENASE"/>
    <property type="match status" value="1"/>
</dbReference>
<dbReference type="EMBL" id="BSNM01000015">
    <property type="protein sequence ID" value="GLQ32142.1"/>
    <property type="molecule type" value="Genomic_DNA"/>
</dbReference>
<dbReference type="Gene3D" id="3.40.50.10860">
    <property type="entry name" value="Leucine Dehydrogenase, chain A, domain 1"/>
    <property type="match status" value="1"/>
</dbReference>
<protein>
    <submittedName>
        <fullName evidence="9">Leucine dehydrogenase</fullName>
    </submittedName>
</protein>
<feature type="domain" description="Glutamate/phenylalanine/leucine/valine/L-tryptophan dehydrogenase C-terminal" evidence="8">
    <location>
        <begin position="136"/>
        <end position="339"/>
    </location>
</feature>
<keyword evidence="6" id="KW-0547">Nucleotide-binding</keyword>
<dbReference type="CDD" id="cd01075">
    <property type="entry name" value="NAD_bind_Leu_Phe_Val_DH"/>
    <property type="match status" value="1"/>
</dbReference>
<dbReference type="Pfam" id="PF00208">
    <property type="entry name" value="ELFV_dehydrog"/>
    <property type="match status" value="2"/>
</dbReference>
<keyword evidence="3 7" id="KW-0560">Oxidoreductase</keyword>
<evidence type="ECO:0000256" key="7">
    <source>
        <dbReference type="RuleBase" id="RU004417"/>
    </source>
</evidence>
<keyword evidence="10" id="KW-1185">Reference proteome</keyword>
<dbReference type="Pfam" id="PF02812">
    <property type="entry name" value="ELFV_dehydrog_N"/>
    <property type="match status" value="1"/>
</dbReference>
<dbReference type="GO" id="GO:0000166">
    <property type="term" value="F:nucleotide binding"/>
    <property type="evidence" value="ECO:0007669"/>
    <property type="project" value="UniProtKB-KW"/>
</dbReference>
<evidence type="ECO:0000256" key="6">
    <source>
        <dbReference type="PIRSR" id="PIRSR000188-2"/>
    </source>
</evidence>
<dbReference type="Proteomes" id="UP001161389">
    <property type="component" value="Unassembled WGS sequence"/>
</dbReference>
<feature type="active site" description="Proton donor/acceptor" evidence="5">
    <location>
        <position position="76"/>
    </location>
</feature>
<dbReference type="SUPFAM" id="SSF53223">
    <property type="entry name" value="Aminoacid dehydrogenase-like, N-terminal domain"/>
    <property type="match status" value="1"/>
</dbReference>
<dbReference type="PANTHER" id="PTHR42722">
    <property type="entry name" value="LEUCINE DEHYDROGENASE"/>
    <property type="match status" value="1"/>
</dbReference>
<evidence type="ECO:0000313" key="9">
    <source>
        <dbReference type="EMBL" id="GLQ32142.1"/>
    </source>
</evidence>
<name>A0AA37W6J8_9GAMM</name>
<dbReference type="InterPro" id="IPR006095">
    <property type="entry name" value="Glu/Leu/Phe/Val/Trp_DH"/>
</dbReference>
<evidence type="ECO:0000256" key="5">
    <source>
        <dbReference type="PIRSR" id="PIRSR000188-1"/>
    </source>
</evidence>
<dbReference type="SUPFAM" id="SSF51735">
    <property type="entry name" value="NAD(P)-binding Rossmann-fold domains"/>
    <property type="match status" value="1"/>
</dbReference>
<dbReference type="PRINTS" id="PR00082">
    <property type="entry name" value="GLFDHDRGNASE"/>
</dbReference>
<evidence type="ECO:0000256" key="2">
    <source>
        <dbReference type="ARBA" id="ARBA00006382"/>
    </source>
</evidence>
<dbReference type="InterPro" id="IPR006097">
    <property type="entry name" value="Glu/Leu/Phe/Val/Trp_DH_dimer"/>
</dbReference>
<dbReference type="RefSeq" id="WP_284382015.1">
    <property type="nucleotide sequence ID" value="NZ_BSNM01000015.1"/>
</dbReference>
<accession>A0AA37W6J8</accession>
<organism evidence="9 10">
    <name type="scientific">Litoribrevibacter albus</name>
    <dbReference type="NCBI Taxonomy" id="1473156"/>
    <lineage>
        <taxon>Bacteria</taxon>
        <taxon>Pseudomonadati</taxon>
        <taxon>Pseudomonadota</taxon>
        <taxon>Gammaproteobacteria</taxon>
        <taxon>Oceanospirillales</taxon>
        <taxon>Oceanospirillaceae</taxon>
        <taxon>Litoribrevibacter</taxon>
    </lineage>
</organism>
<reference evidence="9" key="1">
    <citation type="journal article" date="2014" name="Int. J. Syst. Evol. Microbiol.">
        <title>Complete genome sequence of Corynebacterium casei LMG S-19264T (=DSM 44701T), isolated from a smear-ripened cheese.</title>
        <authorList>
            <consortium name="US DOE Joint Genome Institute (JGI-PGF)"/>
            <person name="Walter F."/>
            <person name="Albersmeier A."/>
            <person name="Kalinowski J."/>
            <person name="Ruckert C."/>
        </authorList>
    </citation>
    <scope>NUCLEOTIDE SEQUENCE</scope>
    <source>
        <strain evidence="9">NBRC 110071</strain>
    </source>
</reference>
<feature type="binding site" evidence="6">
    <location>
        <begin position="171"/>
        <end position="176"/>
    </location>
    <ligand>
        <name>NAD(+)</name>
        <dbReference type="ChEBI" id="CHEBI:57540"/>
    </ligand>
</feature>
<reference evidence="9" key="2">
    <citation type="submission" date="2023-01" db="EMBL/GenBank/DDBJ databases">
        <title>Draft genome sequence of Litoribrevibacter albus strain NBRC 110071.</title>
        <authorList>
            <person name="Sun Q."/>
            <person name="Mori K."/>
        </authorList>
    </citation>
    <scope>NUCLEOTIDE SEQUENCE</scope>
    <source>
        <strain evidence="9">NBRC 110071</strain>
    </source>
</reference>
<dbReference type="InterPro" id="IPR006096">
    <property type="entry name" value="Glu/Leu/Phe/Val/Trp_DH_C"/>
</dbReference>
<dbReference type="InterPro" id="IPR046346">
    <property type="entry name" value="Aminoacid_DH-like_N_sf"/>
</dbReference>
<dbReference type="AlphaFoldDB" id="A0AA37W6J8"/>
<sequence length="339" mass="36984">MFELMREHQLPELHFFQQDRLNAIVAIHSTELGPALGGCRFVPYSDTASAALDAARLAQGMSYKAALAGVPFGGGKSVILYPEGEFDREALFEAFGSVVEQLNGRYITAMDSGTHVEDMDIIRRTTSHVASHSEIGDPSPHTARGVFHGIKMILEEELNIPLDKATVAIQGLGNVGYALMEKLIEHDVTMIVSDINQERTRRAMKEYGVFVAPVSELLTEPCDVLAPCGLGGVITPELVPRLNCKAIAGSANNQLLNLESGELLHRREILYAPDFVINSGGLIYASGSYNQLPKNQIENNLENLTSTLTKVFSESHKQNKPSDQVAVTMAKEIIANHSK</sequence>
<evidence type="ECO:0000256" key="3">
    <source>
        <dbReference type="ARBA" id="ARBA00023002"/>
    </source>
</evidence>
<comment type="caution">
    <text evidence="9">The sequence shown here is derived from an EMBL/GenBank/DDBJ whole genome shotgun (WGS) entry which is preliminary data.</text>
</comment>
<proteinExistence type="inferred from homology"/>
<keyword evidence="4 6" id="KW-0520">NAD</keyword>
<dbReference type="InterPro" id="IPR036291">
    <property type="entry name" value="NAD(P)-bd_dom_sf"/>
</dbReference>
<evidence type="ECO:0000256" key="1">
    <source>
        <dbReference type="ARBA" id="ARBA00003868"/>
    </source>
</evidence>
<comment type="function">
    <text evidence="1">Catalyzes the reversible oxidative deamination of glutamate to alpha-ketoglutarate and ammonia.</text>
</comment>
<comment type="similarity">
    <text evidence="2 7">Belongs to the Glu/Leu/Phe/Val dehydrogenases family.</text>
</comment>
<evidence type="ECO:0000256" key="4">
    <source>
        <dbReference type="ARBA" id="ARBA00023027"/>
    </source>
</evidence>
<evidence type="ECO:0000259" key="8">
    <source>
        <dbReference type="SMART" id="SM00839"/>
    </source>
</evidence>
<dbReference type="GO" id="GO:0006520">
    <property type="term" value="P:amino acid metabolic process"/>
    <property type="evidence" value="ECO:0007669"/>
    <property type="project" value="InterPro"/>
</dbReference>
<dbReference type="Gene3D" id="3.40.50.720">
    <property type="entry name" value="NAD(P)-binding Rossmann-like Domain"/>
    <property type="match status" value="1"/>
</dbReference>
<dbReference type="PIRSF" id="PIRSF000188">
    <property type="entry name" value="Phe_leu_dh"/>
    <property type="match status" value="1"/>
</dbReference>